<gene>
    <name evidence="1" type="ORF">M569_03463</name>
</gene>
<dbReference type="AlphaFoldDB" id="S8E654"/>
<proteinExistence type="predicted"/>
<keyword evidence="2" id="KW-1185">Reference proteome</keyword>
<protein>
    <submittedName>
        <fullName evidence="1">Uncharacterized protein</fullName>
    </submittedName>
</protein>
<evidence type="ECO:0000313" key="2">
    <source>
        <dbReference type="Proteomes" id="UP000015453"/>
    </source>
</evidence>
<dbReference type="Proteomes" id="UP000015453">
    <property type="component" value="Unassembled WGS sequence"/>
</dbReference>
<dbReference type="EMBL" id="AUSU01001318">
    <property type="protein sequence ID" value="EPS71293.1"/>
    <property type="molecule type" value="Genomic_DNA"/>
</dbReference>
<accession>S8E654</accession>
<name>S8E654_9LAMI</name>
<sequence>PKIPMILFIPAQELVGDTYRLAAIARDIGMDLQPNPTLSHIVFSWPASSSSSPSPCGSSSSSSKPSLSSPFAWSLPDNSVPLPFPSFNTASLCHLRRFVSLSKGYFKLVFVRNNGRSRSSSAEKMESLSNNNWHCSSLSLFASHSGERISSMDGFSQAMLGRGWTLFKSHGCEKKLFSGRRNVVYLYRKMAFSGKCLGNGNLSRVKELKFPCLDFRDMPLRMLQYILLMTDDIFYLA</sequence>
<feature type="non-terminal residue" evidence="1">
    <location>
        <position position="237"/>
    </location>
</feature>
<reference evidence="1 2" key="1">
    <citation type="journal article" date="2013" name="BMC Genomics">
        <title>The miniature genome of a carnivorous plant Genlisea aurea contains a low number of genes and short non-coding sequences.</title>
        <authorList>
            <person name="Leushkin E.V."/>
            <person name="Sutormin R.A."/>
            <person name="Nabieva E.R."/>
            <person name="Penin A.A."/>
            <person name="Kondrashov A.S."/>
            <person name="Logacheva M.D."/>
        </authorList>
    </citation>
    <scope>NUCLEOTIDE SEQUENCE [LARGE SCALE GENOMIC DNA]</scope>
</reference>
<evidence type="ECO:0000313" key="1">
    <source>
        <dbReference type="EMBL" id="EPS71293.1"/>
    </source>
</evidence>
<dbReference type="OrthoDB" id="1904540at2759"/>
<comment type="caution">
    <text evidence="1">The sequence shown here is derived from an EMBL/GenBank/DDBJ whole genome shotgun (WGS) entry which is preliminary data.</text>
</comment>
<feature type="non-terminal residue" evidence="1">
    <location>
        <position position="1"/>
    </location>
</feature>
<organism evidence="1 2">
    <name type="scientific">Genlisea aurea</name>
    <dbReference type="NCBI Taxonomy" id="192259"/>
    <lineage>
        <taxon>Eukaryota</taxon>
        <taxon>Viridiplantae</taxon>
        <taxon>Streptophyta</taxon>
        <taxon>Embryophyta</taxon>
        <taxon>Tracheophyta</taxon>
        <taxon>Spermatophyta</taxon>
        <taxon>Magnoliopsida</taxon>
        <taxon>eudicotyledons</taxon>
        <taxon>Gunneridae</taxon>
        <taxon>Pentapetalae</taxon>
        <taxon>asterids</taxon>
        <taxon>lamiids</taxon>
        <taxon>Lamiales</taxon>
        <taxon>Lentibulariaceae</taxon>
        <taxon>Genlisea</taxon>
    </lineage>
</organism>